<evidence type="ECO:0000256" key="5">
    <source>
        <dbReference type="SAM" id="MobiDB-lite"/>
    </source>
</evidence>
<dbReference type="NCBIfam" id="TIGR00636">
    <property type="entry name" value="PduO_Nterm"/>
    <property type="match status" value="1"/>
</dbReference>
<evidence type="ECO:0000256" key="2">
    <source>
        <dbReference type="ARBA" id="ARBA00022741"/>
    </source>
</evidence>
<comment type="catalytic activity">
    <reaction evidence="4">
        <text>2 cob(II)alamin + reduced [electron-transfer flavoprotein] + 2 ATP = 2 adenosylcob(III)alamin + 2 triphosphate + oxidized [electron-transfer flavoprotein] + 3 H(+)</text>
        <dbReference type="Rhea" id="RHEA:28671"/>
        <dbReference type="Rhea" id="RHEA-COMP:10685"/>
        <dbReference type="Rhea" id="RHEA-COMP:10686"/>
        <dbReference type="ChEBI" id="CHEBI:15378"/>
        <dbReference type="ChEBI" id="CHEBI:16304"/>
        <dbReference type="ChEBI" id="CHEBI:18036"/>
        <dbReference type="ChEBI" id="CHEBI:18408"/>
        <dbReference type="ChEBI" id="CHEBI:30616"/>
        <dbReference type="ChEBI" id="CHEBI:57692"/>
        <dbReference type="ChEBI" id="CHEBI:58307"/>
        <dbReference type="EC" id="2.5.1.17"/>
    </reaction>
</comment>
<reference evidence="7 8" key="1">
    <citation type="submission" date="2015-09" db="EMBL/GenBank/DDBJ databases">
        <title>Complete genome of Psychrobacter urativorans R10.10B.</title>
        <authorList>
            <person name="See-Too W.S."/>
            <person name="Chan K.G."/>
        </authorList>
    </citation>
    <scope>NUCLEOTIDE SEQUENCE [LARGE SCALE GENOMIC DNA]</scope>
    <source>
        <strain evidence="7 8">R10.10B</strain>
    </source>
</reference>
<accession>A0A0M3V9B0</accession>
<dbReference type="InterPro" id="IPR036451">
    <property type="entry name" value="CblAdoTrfase-like_sf"/>
</dbReference>
<evidence type="ECO:0000256" key="3">
    <source>
        <dbReference type="ARBA" id="ARBA00022840"/>
    </source>
</evidence>
<keyword evidence="3 4" id="KW-0067">ATP-binding</keyword>
<gene>
    <name evidence="7" type="ORF">AOC03_11760</name>
</gene>
<keyword evidence="4" id="KW-0169">Cobalamin biosynthesis</keyword>
<dbReference type="UniPathway" id="UPA00148">
    <property type="reaction ID" value="UER00233"/>
</dbReference>
<evidence type="ECO:0000313" key="8">
    <source>
        <dbReference type="Proteomes" id="UP000059847"/>
    </source>
</evidence>
<comment type="similarity">
    <text evidence="4">Belongs to the Cob(I)alamin adenosyltransferase family.</text>
</comment>
<comment type="pathway">
    <text evidence="4">Cofactor biosynthesis; adenosylcobalamin biosynthesis; adenosylcobalamin from cob(II)yrinate a,c-diamide: step 2/7.</text>
</comment>
<dbReference type="KEGG" id="pur:AOC03_11760"/>
<keyword evidence="1 4" id="KW-0808">Transferase</keyword>
<sequence length="232" mass="25459">MGNRLSKIYTRTGDDGSTGMADGSRVSKADHLFSVMGDIDELNSHIGLVRAHLAQAQAASKTNSQSLPERLQPSNSQTGSLQTSGMQQNDSQLIGSDFAQALIVIQHLLFNIGGELAMPEYEGVNASHIDWLEQQIDAMNTTLPPLKDFILPTGSVLVSQLHVARTVCRRAERQAVLLQQQQPNAIRSTAVSLINRISDWLFVAARFCTDLAHVSEVLWDSQVLQKLADRQK</sequence>
<protein>
    <recommendedName>
        <fullName evidence="4">Corrinoid adenosyltransferase</fullName>
        <ecNumber evidence="4">2.5.1.17</ecNumber>
    </recommendedName>
    <alternativeName>
        <fullName evidence="4">Cob(II)alamin adenosyltransferase</fullName>
    </alternativeName>
    <alternativeName>
        <fullName evidence="4">Cob(II)yrinic acid a,c-diamide adenosyltransferase</fullName>
    </alternativeName>
    <alternativeName>
        <fullName evidence="4">Cobinamide/cobalamin adenosyltransferase</fullName>
    </alternativeName>
</protein>
<dbReference type="GO" id="GO:0008817">
    <property type="term" value="F:corrinoid adenosyltransferase activity"/>
    <property type="evidence" value="ECO:0007669"/>
    <property type="project" value="UniProtKB-UniRule"/>
</dbReference>
<keyword evidence="2 4" id="KW-0547">Nucleotide-binding</keyword>
<feature type="region of interest" description="Disordered" evidence="5">
    <location>
        <begin position="1"/>
        <end position="24"/>
    </location>
</feature>
<dbReference type="PANTHER" id="PTHR12213">
    <property type="entry name" value="CORRINOID ADENOSYLTRANSFERASE"/>
    <property type="match status" value="1"/>
</dbReference>
<dbReference type="STRING" id="45610.AOC03_11760"/>
<keyword evidence="8" id="KW-1185">Reference proteome</keyword>
<dbReference type="EC" id="2.5.1.17" evidence="4"/>
<dbReference type="GO" id="GO:0005524">
    <property type="term" value="F:ATP binding"/>
    <property type="evidence" value="ECO:0007669"/>
    <property type="project" value="UniProtKB-UniRule"/>
</dbReference>
<dbReference type="OrthoDB" id="9778896at2"/>
<dbReference type="AlphaFoldDB" id="A0A0M3V9B0"/>
<feature type="domain" description="Cobalamin adenosyltransferase-like" evidence="6">
    <location>
        <begin position="8"/>
        <end position="208"/>
    </location>
</feature>
<dbReference type="GO" id="GO:0009236">
    <property type="term" value="P:cobalamin biosynthetic process"/>
    <property type="evidence" value="ECO:0007669"/>
    <property type="project" value="UniProtKB-UniRule"/>
</dbReference>
<dbReference type="Pfam" id="PF01923">
    <property type="entry name" value="Cob_adeno_trans"/>
    <property type="match status" value="1"/>
</dbReference>
<feature type="region of interest" description="Disordered" evidence="5">
    <location>
        <begin position="59"/>
        <end position="87"/>
    </location>
</feature>
<organism evidence="7 8">
    <name type="scientific">Psychrobacter urativorans</name>
    <dbReference type="NCBI Taxonomy" id="45610"/>
    <lineage>
        <taxon>Bacteria</taxon>
        <taxon>Pseudomonadati</taxon>
        <taxon>Pseudomonadota</taxon>
        <taxon>Gammaproteobacteria</taxon>
        <taxon>Moraxellales</taxon>
        <taxon>Moraxellaceae</taxon>
        <taxon>Psychrobacter</taxon>
    </lineage>
</organism>
<proteinExistence type="inferred from homology"/>
<dbReference type="SUPFAM" id="SSF89028">
    <property type="entry name" value="Cobalamin adenosyltransferase-like"/>
    <property type="match status" value="2"/>
</dbReference>
<dbReference type="Proteomes" id="UP000059847">
    <property type="component" value="Chromosome"/>
</dbReference>
<comment type="catalytic activity">
    <reaction evidence="4">
        <text>2 cob(II)yrinate a,c diamide + reduced [electron-transfer flavoprotein] + 2 ATP = 2 adenosylcob(III)yrinate a,c-diamide + 2 triphosphate + oxidized [electron-transfer flavoprotein] + 3 H(+)</text>
        <dbReference type="Rhea" id="RHEA:11528"/>
        <dbReference type="Rhea" id="RHEA-COMP:10685"/>
        <dbReference type="Rhea" id="RHEA-COMP:10686"/>
        <dbReference type="ChEBI" id="CHEBI:15378"/>
        <dbReference type="ChEBI" id="CHEBI:18036"/>
        <dbReference type="ChEBI" id="CHEBI:30616"/>
        <dbReference type="ChEBI" id="CHEBI:57692"/>
        <dbReference type="ChEBI" id="CHEBI:58307"/>
        <dbReference type="ChEBI" id="CHEBI:58503"/>
        <dbReference type="ChEBI" id="CHEBI:58537"/>
        <dbReference type="EC" id="2.5.1.17"/>
    </reaction>
</comment>
<dbReference type="EMBL" id="CP012678">
    <property type="protein sequence ID" value="ALF60633.1"/>
    <property type="molecule type" value="Genomic_DNA"/>
</dbReference>
<evidence type="ECO:0000259" key="6">
    <source>
        <dbReference type="Pfam" id="PF01923"/>
    </source>
</evidence>
<evidence type="ECO:0000313" key="7">
    <source>
        <dbReference type="EMBL" id="ALF60633.1"/>
    </source>
</evidence>
<dbReference type="PANTHER" id="PTHR12213:SF0">
    <property type="entry name" value="CORRINOID ADENOSYLTRANSFERASE MMAB"/>
    <property type="match status" value="1"/>
</dbReference>
<dbReference type="RefSeq" id="WP_062536238.1">
    <property type="nucleotide sequence ID" value="NZ_CP012678.1"/>
</dbReference>
<name>A0A0M3V9B0_9GAMM</name>
<evidence type="ECO:0000256" key="4">
    <source>
        <dbReference type="RuleBase" id="RU366026"/>
    </source>
</evidence>
<dbReference type="Gene3D" id="1.20.1200.10">
    <property type="entry name" value="Cobalamin adenosyltransferase-like"/>
    <property type="match status" value="1"/>
</dbReference>
<evidence type="ECO:0000256" key="1">
    <source>
        <dbReference type="ARBA" id="ARBA00022679"/>
    </source>
</evidence>
<dbReference type="InterPro" id="IPR029499">
    <property type="entry name" value="PduO-typ"/>
</dbReference>
<dbReference type="InterPro" id="IPR016030">
    <property type="entry name" value="CblAdoTrfase-like"/>
</dbReference>